<comment type="caution">
    <text evidence="2">The sequence shown here is derived from an EMBL/GenBank/DDBJ whole genome shotgun (WGS) entry which is preliminary data.</text>
</comment>
<sequence>MMDGSTGGSLVLAMTIIGFAIWLQRNEEHTDQNGSSESELDRVYHRARSASRKRTNRLIGFSGLLILATAFISNPIAWMSIWLLVMISLLIVIGLAGKDAVRTYRYHQKKLDEVRM</sequence>
<organism evidence="2 3">
    <name type="scientific">Rubripirellula obstinata</name>
    <dbReference type="NCBI Taxonomy" id="406547"/>
    <lineage>
        <taxon>Bacteria</taxon>
        <taxon>Pseudomonadati</taxon>
        <taxon>Planctomycetota</taxon>
        <taxon>Planctomycetia</taxon>
        <taxon>Pirellulales</taxon>
        <taxon>Pirellulaceae</taxon>
        <taxon>Rubripirellula</taxon>
    </lineage>
</organism>
<proteinExistence type="predicted"/>
<reference evidence="2 3" key="1">
    <citation type="submission" date="2019-08" db="EMBL/GenBank/DDBJ databases">
        <title>Deep-cultivation of Planctomycetes and their phenomic and genomic characterization uncovers novel biology.</title>
        <authorList>
            <person name="Wiegand S."/>
            <person name="Jogler M."/>
            <person name="Boedeker C."/>
            <person name="Pinto D."/>
            <person name="Vollmers J."/>
            <person name="Rivas-Marin E."/>
            <person name="Kohn T."/>
            <person name="Peeters S.H."/>
            <person name="Heuer A."/>
            <person name="Rast P."/>
            <person name="Oberbeckmann S."/>
            <person name="Bunk B."/>
            <person name="Jeske O."/>
            <person name="Meyerdierks A."/>
            <person name="Storesund J.E."/>
            <person name="Kallscheuer N."/>
            <person name="Luecker S."/>
            <person name="Lage O.M."/>
            <person name="Pohl T."/>
            <person name="Merkel B.J."/>
            <person name="Hornburger P."/>
            <person name="Mueller R.-W."/>
            <person name="Bruemmer F."/>
            <person name="Labrenz M."/>
            <person name="Spormann A.M."/>
            <person name="Op Den Camp H."/>
            <person name="Overmann J."/>
            <person name="Amann R."/>
            <person name="Jetten M.S.M."/>
            <person name="Mascher T."/>
            <person name="Medema M.H."/>
            <person name="Devos D.P."/>
            <person name="Kaster A.-K."/>
            <person name="Ovreas L."/>
            <person name="Rohde M."/>
            <person name="Galperin M.Y."/>
            <person name="Jogler C."/>
        </authorList>
    </citation>
    <scope>NUCLEOTIDE SEQUENCE [LARGE SCALE GENOMIC DNA]</scope>
    <source>
        <strain evidence="2 3">LF1</strain>
    </source>
</reference>
<evidence type="ECO:0008006" key="4">
    <source>
        <dbReference type="Google" id="ProtNLM"/>
    </source>
</evidence>
<feature type="transmembrane region" description="Helical" evidence="1">
    <location>
        <begin position="79"/>
        <end position="97"/>
    </location>
</feature>
<dbReference type="AlphaFoldDB" id="A0A5B1CF09"/>
<dbReference type="EMBL" id="VRLW01000001">
    <property type="protein sequence ID" value="KAA1258811.1"/>
    <property type="molecule type" value="Genomic_DNA"/>
</dbReference>
<evidence type="ECO:0000313" key="2">
    <source>
        <dbReference type="EMBL" id="KAA1258811.1"/>
    </source>
</evidence>
<evidence type="ECO:0000313" key="3">
    <source>
        <dbReference type="Proteomes" id="UP000322699"/>
    </source>
</evidence>
<name>A0A5B1CF09_9BACT</name>
<accession>A0A5B1CF09</accession>
<dbReference type="Proteomes" id="UP000322699">
    <property type="component" value="Unassembled WGS sequence"/>
</dbReference>
<gene>
    <name evidence="2" type="ORF">LF1_13350</name>
</gene>
<feature type="transmembrane region" description="Helical" evidence="1">
    <location>
        <begin position="6"/>
        <end position="23"/>
    </location>
</feature>
<keyword evidence="1" id="KW-0472">Membrane</keyword>
<evidence type="ECO:0000256" key="1">
    <source>
        <dbReference type="SAM" id="Phobius"/>
    </source>
</evidence>
<keyword evidence="1" id="KW-0812">Transmembrane</keyword>
<keyword evidence="1" id="KW-1133">Transmembrane helix</keyword>
<dbReference type="RefSeq" id="WP_149752642.1">
    <property type="nucleotide sequence ID" value="NZ_VRLW01000001.1"/>
</dbReference>
<dbReference type="OrthoDB" id="284519at2"/>
<protein>
    <recommendedName>
        <fullName evidence="4">Transmembrane protein</fullName>
    </recommendedName>
</protein>
<feature type="transmembrane region" description="Helical" evidence="1">
    <location>
        <begin position="55"/>
        <end position="73"/>
    </location>
</feature>
<keyword evidence="3" id="KW-1185">Reference proteome</keyword>